<dbReference type="EMBL" id="WAIE01000004">
    <property type="protein sequence ID" value="KAB1441539.1"/>
    <property type="molecule type" value="Genomic_DNA"/>
</dbReference>
<dbReference type="SUPFAM" id="SSF52833">
    <property type="entry name" value="Thioredoxin-like"/>
    <property type="match status" value="1"/>
</dbReference>
<accession>A0A6N6N174</accession>
<evidence type="ECO:0000313" key="2">
    <source>
        <dbReference type="EMBL" id="KAB1441539.1"/>
    </source>
</evidence>
<reference evidence="2 3" key="1">
    <citation type="journal article" date="2017" name="Int. J. Syst. Evol. Microbiol.">
        <title>Desulfovibrio senegalensis sp. nov., a mesophilic sulfate reducer isolated from marine sediment.</title>
        <authorList>
            <person name="Thioye A."/>
            <person name="Gam Z.B.A."/>
            <person name="Mbengue M."/>
            <person name="Cayol J.L."/>
            <person name="Joseph-Bartoli M."/>
            <person name="Toure-Kane C."/>
            <person name="Labat M."/>
        </authorList>
    </citation>
    <scope>NUCLEOTIDE SEQUENCE [LARGE SCALE GENOMIC DNA]</scope>
    <source>
        <strain evidence="2 3">DSM 101509</strain>
    </source>
</reference>
<dbReference type="Gene3D" id="3.40.30.10">
    <property type="entry name" value="Glutaredoxin"/>
    <property type="match status" value="1"/>
</dbReference>
<evidence type="ECO:0000313" key="3">
    <source>
        <dbReference type="Proteomes" id="UP000438699"/>
    </source>
</evidence>
<dbReference type="InterPro" id="IPR036249">
    <property type="entry name" value="Thioredoxin-like_sf"/>
</dbReference>
<comment type="caution">
    <text evidence="2">The sequence shown here is derived from an EMBL/GenBank/DDBJ whole genome shotgun (WGS) entry which is preliminary data.</text>
</comment>
<feature type="signal peptide" evidence="1">
    <location>
        <begin position="1"/>
        <end position="21"/>
    </location>
</feature>
<dbReference type="AlphaFoldDB" id="A0A6N6N174"/>
<keyword evidence="3" id="KW-1185">Reference proteome</keyword>
<protein>
    <recommendedName>
        <fullName evidence="4">TlpA family protein disulfide reductase</fullName>
    </recommendedName>
</protein>
<name>A0A6N6N174_9BACT</name>
<dbReference type="RefSeq" id="WP_151151282.1">
    <property type="nucleotide sequence ID" value="NZ_WAIE01000004.1"/>
</dbReference>
<gene>
    <name evidence="2" type="ORF">F8A88_11430</name>
</gene>
<organism evidence="2 3">
    <name type="scientific">Pseudodesulfovibrio senegalensis</name>
    <dbReference type="NCBI Taxonomy" id="1721087"/>
    <lineage>
        <taxon>Bacteria</taxon>
        <taxon>Pseudomonadati</taxon>
        <taxon>Thermodesulfobacteriota</taxon>
        <taxon>Desulfovibrionia</taxon>
        <taxon>Desulfovibrionales</taxon>
        <taxon>Desulfovibrionaceae</taxon>
    </lineage>
</organism>
<proteinExistence type="predicted"/>
<feature type="chain" id="PRO_5026973495" description="TlpA family protein disulfide reductase" evidence="1">
    <location>
        <begin position="22"/>
        <end position="180"/>
    </location>
</feature>
<dbReference type="Proteomes" id="UP000438699">
    <property type="component" value="Unassembled WGS sequence"/>
</dbReference>
<evidence type="ECO:0008006" key="4">
    <source>
        <dbReference type="Google" id="ProtNLM"/>
    </source>
</evidence>
<dbReference type="OrthoDB" id="5516057at2"/>
<keyword evidence="1" id="KW-0732">Signal</keyword>
<sequence>MIVRFCAALLAVAILASTVLGGEPFPDIELNGQQPSVYQTYLETEDTPLHLSDIPSPYVLIYVFNVYCDACGKDMPNVNKVFEILDGQGLSNRIKMIGLGLNNSLFEVNFFRNKFSAPMPVFPYSETGTRITHGKDDCPVCILIRNDKKSSPETVLYHDGPVENAEEFAANVLRSAGYGN</sequence>
<evidence type="ECO:0000256" key="1">
    <source>
        <dbReference type="SAM" id="SignalP"/>
    </source>
</evidence>